<dbReference type="EMBL" id="SNRW01002139">
    <property type="protein sequence ID" value="KAA6393793.1"/>
    <property type="molecule type" value="Genomic_DNA"/>
</dbReference>
<protein>
    <submittedName>
        <fullName evidence="1">Uncharacterized protein</fullName>
    </submittedName>
</protein>
<proteinExistence type="predicted"/>
<dbReference type="AlphaFoldDB" id="A0A5J4WGK8"/>
<reference evidence="1 2" key="1">
    <citation type="submission" date="2019-03" db="EMBL/GenBank/DDBJ databases">
        <title>Single cell metagenomics reveals metabolic interactions within the superorganism composed of flagellate Streblomastix strix and complex community of Bacteroidetes bacteria on its surface.</title>
        <authorList>
            <person name="Treitli S.C."/>
            <person name="Kolisko M."/>
            <person name="Husnik F."/>
            <person name="Keeling P."/>
            <person name="Hampl V."/>
        </authorList>
    </citation>
    <scope>NUCLEOTIDE SEQUENCE [LARGE SCALE GENOMIC DNA]</scope>
    <source>
        <strain evidence="1">ST1C</strain>
    </source>
</reference>
<comment type="caution">
    <text evidence="1">The sequence shown here is derived from an EMBL/GenBank/DDBJ whole genome shotgun (WGS) entry which is preliminary data.</text>
</comment>
<evidence type="ECO:0000313" key="2">
    <source>
        <dbReference type="Proteomes" id="UP000324800"/>
    </source>
</evidence>
<name>A0A5J4WGK8_9EUKA</name>
<organism evidence="1 2">
    <name type="scientific">Streblomastix strix</name>
    <dbReference type="NCBI Taxonomy" id="222440"/>
    <lineage>
        <taxon>Eukaryota</taxon>
        <taxon>Metamonada</taxon>
        <taxon>Preaxostyla</taxon>
        <taxon>Oxymonadida</taxon>
        <taxon>Streblomastigidae</taxon>
        <taxon>Streblomastix</taxon>
    </lineage>
</organism>
<sequence length="226" mass="25941">MRSLFDKEIIISLTDVDHDVTQIQYSFLILEFTMNLLFGNKFDKFSEAYKEGTYIFVGLQNSAELIRKQVLYYRGKIIDGSFQNDATTESFNHSTIKQKSERNNNGFVHSLYENVHKDYISCCGRYISIKAVSDAVAPQSAVPYVMPVNFSASILIDDLLIFSVFSEYSNALFGDLKIKFKINPNAFIFCQVDPIIYIAQYYTIDKDELLSSGQDKLKDIYLCIHN</sequence>
<dbReference type="Proteomes" id="UP000324800">
    <property type="component" value="Unassembled WGS sequence"/>
</dbReference>
<evidence type="ECO:0000313" key="1">
    <source>
        <dbReference type="EMBL" id="KAA6393793.1"/>
    </source>
</evidence>
<accession>A0A5J4WGK8</accession>
<dbReference type="OrthoDB" id="10500762at2759"/>
<gene>
    <name evidence="1" type="ORF">EZS28_010680</name>
</gene>